<comment type="caution">
    <text evidence="1">The sequence shown here is derived from an EMBL/GenBank/DDBJ whole genome shotgun (WGS) entry which is preliminary data.</text>
</comment>
<gene>
    <name evidence="1" type="ORF">EYC84_004188</name>
</gene>
<sequence length="73" mass="8767">MNWRLCLTGMDSCLCFNSRSIGLLRILRIVQEGVVLLIRLWRLYPYFGSSININEWLKMIEVYWICTTRNYSM</sequence>
<dbReference type="EMBL" id="VICG01000002">
    <property type="protein sequence ID" value="KAA8574958.1"/>
    <property type="molecule type" value="Genomic_DNA"/>
</dbReference>
<organism evidence="1 2">
    <name type="scientific">Monilinia fructicola</name>
    <name type="common">Brown rot fungus</name>
    <name type="synonym">Ciboria fructicola</name>
    <dbReference type="NCBI Taxonomy" id="38448"/>
    <lineage>
        <taxon>Eukaryota</taxon>
        <taxon>Fungi</taxon>
        <taxon>Dikarya</taxon>
        <taxon>Ascomycota</taxon>
        <taxon>Pezizomycotina</taxon>
        <taxon>Leotiomycetes</taxon>
        <taxon>Helotiales</taxon>
        <taxon>Sclerotiniaceae</taxon>
        <taxon>Monilinia</taxon>
    </lineage>
</organism>
<proteinExistence type="predicted"/>
<dbReference type="AlphaFoldDB" id="A0A5M9JZI4"/>
<accession>A0A5M9JZI4</accession>
<reference evidence="1 2" key="1">
    <citation type="submission" date="2019-06" db="EMBL/GenBank/DDBJ databases">
        <title>Genome Sequence of the Brown Rot Fungal Pathogen Monilinia fructicola.</title>
        <authorList>
            <person name="De Miccolis Angelini R.M."/>
            <person name="Landi L."/>
            <person name="Abate D."/>
            <person name="Pollastro S."/>
            <person name="Romanazzi G."/>
            <person name="Faretra F."/>
        </authorList>
    </citation>
    <scope>NUCLEOTIDE SEQUENCE [LARGE SCALE GENOMIC DNA]</scope>
    <source>
        <strain evidence="1 2">Mfrc123</strain>
    </source>
</reference>
<protein>
    <submittedName>
        <fullName evidence="1">Uncharacterized protein</fullName>
    </submittedName>
</protein>
<name>A0A5M9JZI4_MONFR</name>
<dbReference type="Proteomes" id="UP000322873">
    <property type="component" value="Unassembled WGS sequence"/>
</dbReference>
<evidence type="ECO:0000313" key="1">
    <source>
        <dbReference type="EMBL" id="KAA8574958.1"/>
    </source>
</evidence>
<keyword evidence="2" id="KW-1185">Reference proteome</keyword>
<evidence type="ECO:0000313" key="2">
    <source>
        <dbReference type="Proteomes" id="UP000322873"/>
    </source>
</evidence>